<feature type="transmembrane region" description="Helical" evidence="2">
    <location>
        <begin position="235"/>
        <end position="257"/>
    </location>
</feature>
<dbReference type="InterPro" id="IPR037185">
    <property type="entry name" value="EmrE-like"/>
</dbReference>
<proteinExistence type="inferred from homology"/>
<comment type="similarity">
    <text evidence="1">Belongs to the EamA transporter family.</text>
</comment>
<protein>
    <submittedName>
        <fullName evidence="4">EamA family transporter</fullName>
    </submittedName>
</protein>
<feature type="transmembrane region" description="Helical" evidence="2">
    <location>
        <begin position="264"/>
        <end position="282"/>
    </location>
</feature>
<feature type="transmembrane region" description="Helical" evidence="2">
    <location>
        <begin position="174"/>
        <end position="194"/>
    </location>
</feature>
<feature type="transmembrane region" description="Helical" evidence="2">
    <location>
        <begin position="144"/>
        <end position="162"/>
    </location>
</feature>
<feature type="transmembrane region" description="Helical" evidence="2">
    <location>
        <begin position="88"/>
        <end position="108"/>
    </location>
</feature>
<dbReference type="AlphaFoldDB" id="A0AA90HEY8"/>
<evidence type="ECO:0000313" key="4">
    <source>
        <dbReference type="EMBL" id="MDI5974465.1"/>
    </source>
</evidence>
<dbReference type="SUPFAM" id="SSF103481">
    <property type="entry name" value="Multidrug resistance efflux transporter EmrE"/>
    <property type="match status" value="2"/>
</dbReference>
<dbReference type="EMBL" id="JABXJJ020000080">
    <property type="protein sequence ID" value="MDI5974465.1"/>
    <property type="molecule type" value="Genomic_DNA"/>
</dbReference>
<feature type="transmembrane region" description="Helical" evidence="2">
    <location>
        <begin position="6"/>
        <end position="26"/>
    </location>
</feature>
<comment type="caution">
    <text evidence="4">The sequence shown here is derived from an EMBL/GenBank/DDBJ whole genome shotgun (WGS) entry which is preliminary data.</text>
</comment>
<accession>A0AA90HEY8</accession>
<organism evidence="4">
    <name type="scientific">Streptantibioticus silvisoli</name>
    <dbReference type="NCBI Taxonomy" id="2705255"/>
    <lineage>
        <taxon>Bacteria</taxon>
        <taxon>Bacillati</taxon>
        <taxon>Actinomycetota</taxon>
        <taxon>Actinomycetes</taxon>
        <taxon>Kitasatosporales</taxon>
        <taxon>Streptomycetaceae</taxon>
        <taxon>Streptantibioticus</taxon>
    </lineage>
</organism>
<feature type="transmembrane region" description="Helical" evidence="2">
    <location>
        <begin position="58"/>
        <end position="76"/>
    </location>
</feature>
<feature type="domain" description="EamA" evidence="3">
    <location>
        <begin position="6"/>
        <end position="130"/>
    </location>
</feature>
<feature type="domain" description="EamA" evidence="3">
    <location>
        <begin position="146"/>
        <end position="279"/>
    </location>
</feature>
<dbReference type="GO" id="GO:0016020">
    <property type="term" value="C:membrane"/>
    <property type="evidence" value="ECO:0007669"/>
    <property type="project" value="InterPro"/>
</dbReference>
<dbReference type="InterPro" id="IPR000620">
    <property type="entry name" value="EamA_dom"/>
</dbReference>
<dbReference type="Pfam" id="PF00892">
    <property type="entry name" value="EamA"/>
    <property type="match status" value="2"/>
</dbReference>
<keyword evidence="2" id="KW-0472">Membrane</keyword>
<feature type="transmembrane region" description="Helical" evidence="2">
    <location>
        <begin position="114"/>
        <end position="135"/>
    </location>
</feature>
<gene>
    <name evidence="4" type="ORF">POF50_034835</name>
</gene>
<dbReference type="RefSeq" id="WP_271317224.1">
    <property type="nucleotide sequence ID" value="NZ_JABXJJ020000080.1"/>
</dbReference>
<keyword evidence="2" id="KW-0812">Transmembrane</keyword>
<reference evidence="4" key="1">
    <citation type="submission" date="2023-05" db="EMBL/GenBank/DDBJ databases">
        <title>Streptantibioticus silvisoli sp. nov., acidotolerant actinomycetes 1 from pine litter.</title>
        <authorList>
            <person name="Swiecimska M."/>
            <person name="Golinska P."/>
            <person name="Sangal V."/>
            <person name="Wachnowicz B."/>
            <person name="Goodfellow M."/>
        </authorList>
    </citation>
    <scope>NUCLEOTIDE SEQUENCE</scope>
    <source>
        <strain evidence="4">SL13</strain>
    </source>
</reference>
<feature type="transmembrane region" description="Helical" evidence="2">
    <location>
        <begin position="208"/>
        <end position="229"/>
    </location>
</feature>
<dbReference type="Gene3D" id="1.10.3730.20">
    <property type="match status" value="2"/>
</dbReference>
<evidence type="ECO:0000256" key="2">
    <source>
        <dbReference type="SAM" id="Phobius"/>
    </source>
</evidence>
<evidence type="ECO:0000259" key="3">
    <source>
        <dbReference type="Pfam" id="PF00892"/>
    </source>
</evidence>
<feature type="transmembrane region" description="Helical" evidence="2">
    <location>
        <begin position="33"/>
        <end position="52"/>
    </location>
</feature>
<sequence length="283" mass="29616">MTWPIAVAVLIAAITHASWNALAHAIDDKLQAFTLVGLGGGIGGLALVLLAPLPHADAWPFLLGSVVIHVTYQTLLMKSFKLGDFSQMYPIARGTAPLVVTLLAAVFVGEVPNAWQTAGVVLASCGLAGVALWGLRGGGERPKWPALAAAVCTGLAIASYTVVDGVGVRDSGTALGYCGWLLLLQGWQIPLYTLHRERGAFLGWLRPVWVRGLAGGLLSLAAYGLVLWAQTKGDLAPISALRESSIIVGAVFGTVFFNERFGRSRLIGALVMVAGIGLMLHSG</sequence>
<keyword evidence="2" id="KW-1133">Transmembrane helix</keyword>
<evidence type="ECO:0000256" key="1">
    <source>
        <dbReference type="ARBA" id="ARBA00007362"/>
    </source>
</evidence>
<name>A0AA90HEY8_9ACTN</name>